<organism evidence="6 7">
    <name type="scientific">Cellulomonas avistercoris</name>
    <dbReference type="NCBI Taxonomy" id="2762242"/>
    <lineage>
        <taxon>Bacteria</taxon>
        <taxon>Bacillati</taxon>
        <taxon>Actinomycetota</taxon>
        <taxon>Actinomycetes</taxon>
        <taxon>Micrococcales</taxon>
        <taxon>Cellulomonadaceae</taxon>
        <taxon>Cellulomonas</taxon>
    </lineage>
</organism>
<feature type="compositionally biased region" description="Polar residues" evidence="4">
    <location>
        <begin position="1092"/>
        <end position="1106"/>
    </location>
</feature>
<dbReference type="PROSITE" id="PS50817">
    <property type="entry name" value="INTEIN_N_TER"/>
    <property type="match status" value="1"/>
</dbReference>
<dbReference type="Gene3D" id="2.170.16.10">
    <property type="entry name" value="Hedgehog/Intein (Hint) domain"/>
    <property type="match status" value="1"/>
</dbReference>
<dbReference type="InterPro" id="IPR003284">
    <property type="entry name" value="Sal_SpvB"/>
</dbReference>
<dbReference type="InterPro" id="IPR050708">
    <property type="entry name" value="T6SS_VgrG/RHS"/>
</dbReference>
<feature type="region of interest" description="Disordered" evidence="4">
    <location>
        <begin position="2039"/>
        <end position="2094"/>
    </location>
</feature>
<feature type="compositionally biased region" description="Low complexity" evidence="4">
    <location>
        <begin position="198"/>
        <end position="241"/>
    </location>
</feature>
<sequence length="2355" mass="246003">MQVIGRRTIVGVVATALLVTLGLVAPTPEARADDGRPSVEELRDRAERLAPERDDATKALKTRNVPAALKPVLGSMLLSRATSPAFPQAWSGVEAVAPEGADTAERSGDSAGSPVVRLGRADGQDAAAAPAQVPVEVLSRSAAEDAGVDGLLLRLGAAPTADAAEVTGASLPSGEAATTRGGVVRASFASVTEPPPGGSASPSTSATPSAQPTTTSAPTIPAATPDATAAATPAPTVTPDATPAPPTETPAAPAAEAPLEVEVDYAAFAQAYGGAWASRLRLVTLPDCALTTPDRAECREQTPLESRNDTTARTVTAVVPTAAGVMALSAGAGGSAGSFGATPLAPSSSWQVSGQTGTFSWSYPLRVPPAVGGPEPDLSLSYSSSAVDGKVASTNNQSSWIGEGWDMATGFVERKYVACSQDREGAANNANRVTGDLCWQSDNATLALSGHSSELVKDAATGVWRLKEDDGTRVERLTGGFNDDNDKEYWKVTTTDGTQYFFGRGQRSATDTTPTNSAWSVPVYGNHPGDPCYAATFAASACQQTWRWNLEYIVDTSGNSLTTTYAKETNNYARNLGEGVSSYVRGGYPTSIEYGQRAGTEASTPAPQRVDFTVAERCLPTSGVTCAESVLSASTASSWPDVPADLICTSTTSCPSVTSPSFFTRKRLTGVTTKVRTGSTYQSVDVWTLAHAFPDPGDSTDKALWLDRIGHQGVVGTAITLPDVRFYGTQMANRVDTLGDAGPPMNRYRINAIDSETGSRVSVNYTPRDCTTSSLPASPESNTRRCFPVRWQPVGTGGPIVEYFHKYLVASIVENPNDDGSLSIQTAYTYHGDAAWRFDDNPLVPVAERTWNEFRGYATVDVVTGAPTGQRSMARTRYFRGMHGDKLASGGTRSVLIDGIPDDDRLNGFVREEVTYDGVGGAEITGTLNTPWVSAPTATGADGLKATFIGIGAVEERTAAPALPGGRRTTRIATTYDGTYGLPTQVDDQGDVARADDDRCTRIEYVRNTAAYIVATSLRTEVVSVGCGATPARPADVISDSRAAYDGQAVGVAPTRGLLTSSQSLSGWNGSTPTYQTTSTVTHDVHGRAITSTDALGRTSTTSYTPATGGPVTGTSQTTPDPDGSGPKAAMTTSTVVHPAWGTPTQQTDPNGKVTTATVDALGRTTAVWLPGRPQASTTASMTFAYTVSATGPNTVTTKSLTARGGYQATVELYDGMLRPRQTQSVSAARGTPGRIVTDTAYDSRGLVAYENGPWFTSGTPSSTLVRSTVAVPSRTRYLYDGAGRTTAEIFDVGEQERWRTTTTYEGDRVSVDPPAGTVPETSITDARGQLVELRQYTGSGPAGAYTAATFEYDRAGRRTAVQDAAGNRWTYTYDVRGRQIATTDPDKGASSTTYDVADQVVSTTDARGVTSVVVRDLLGRPVEQRLGSATGTVQASWVYDTLAKGQLTSSTRHVSGAAYTTAVTGYDDSYQPLGQQVAIPSVEGAVAGTYTTSYEYAVDGQVKGVTLPAAGGLAAERVETFFDALSVPEWMGGSGDHGTYVSGTLYDVYGELLRYSVGNTFVDFVNYSYETGTRRLAKTWTQREGVDGYDQDITYSYDDAGNPTSVVDRPTGKPVDAQCYGYDGLQRLNRAWTPANASCTAAPSIAGLGGPAPYWHEYGFDTVGNRTSEVQNTAVGTTTYAYTYPAPGQPRPHGVTKVTATGPTGTTTSSYGYDAAGNTTTRNRAGKASQTLTWDADGRLSTVTESGVNSAGSYVYTPEGDRLIRRQGGVTTVYLPGGQELNLTVATGVVKAVRYYAFGGNTVAVRTGPDYKDVTSLVNDPHQTAGLSIANETHVVTARRMDPYGNPRGGAAPTWPGDHGFLNKPTDTTALTQVGARYYDAAIGRFISVDPVMDLGKPQQWAAYTYADNNPMTFWDPTGMLSWGSAWKAIKKGAGKVGGFVKKYQGEIVGFAVGSIVTAGCLVATGGAGSIGCMALGGAAGSAATNLWKSKVQKTQKFSWGSLARDTAIGGLTAAAGGVAGRLVMKIPGVQRAATAAGNALRGATRRPTTAVSNRASNVTQSGAKPNAAPPAAKPNTNAGSKAEPQAGKADAPSCSINSFTAGTLVLMADGSKKAIKDVKVGDLVVATDPATGLTAHRPVLNLIRHSGEHTMVKLTLADGTTLHATARHPFWDAAKRKFVDAIDLKLGRKVLAAGVAMSIVSSSAYAADLTAYNFEVDDLHTYYVGDTPVLVHNCGATPESAADAALASGRTTGAAAELRVGDNVFIDISAGTRRALNDSVQEALDAVPLKQRAPWHGACAEMGCLSQALDAGVNPAGGASRAVAIGTSRPGHGLPKPACSSCRAVLDRFGVTY</sequence>
<dbReference type="InterPro" id="IPR036844">
    <property type="entry name" value="Hint_dom_sf"/>
</dbReference>
<evidence type="ECO:0000313" key="7">
    <source>
        <dbReference type="Proteomes" id="UP000604241"/>
    </source>
</evidence>
<dbReference type="SUPFAM" id="SSF51294">
    <property type="entry name" value="Hedgehog/intein (Hint) domain"/>
    <property type="match status" value="1"/>
</dbReference>
<accession>A0ABR8QBM4</accession>
<proteinExistence type="predicted"/>
<dbReference type="Gene3D" id="2.180.10.10">
    <property type="entry name" value="RHS repeat-associated core"/>
    <property type="match status" value="2"/>
</dbReference>
<dbReference type="InterPro" id="IPR030934">
    <property type="entry name" value="Intein_C"/>
</dbReference>
<evidence type="ECO:0000259" key="5">
    <source>
        <dbReference type="SMART" id="SM00306"/>
    </source>
</evidence>
<dbReference type="SMART" id="SM00306">
    <property type="entry name" value="HintN"/>
    <property type="match status" value="1"/>
</dbReference>
<evidence type="ECO:0000256" key="3">
    <source>
        <dbReference type="ARBA" id="ARBA00023026"/>
    </source>
</evidence>
<feature type="region of interest" description="Disordered" evidence="4">
    <location>
        <begin position="99"/>
        <end position="131"/>
    </location>
</feature>
<dbReference type="Pfam" id="PF03534">
    <property type="entry name" value="SpvB"/>
    <property type="match status" value="1"/>
</dbReference>
<comment type="subcellular location">
    <subcellularLocation>
        <location evidence="1">Secreted</location>
    </subcellularLocation>
</comment>
<dbReference type="NCBIfam" id="TIGR03696">
    <property type="entry name" value="Rhs_assc_core"/>
    <property type="match status" value="1"/>
</dbReference>
<evidence type="ECO:0000256" key="2">
    <source>
        <dbReference type="ARBA" id="ARBA00022525"/>
    </source>
</evidence>
<dbReference type="InterPro" id="IPR006141">
    <property type="entry name" value="Intein_N"/>
</dbReference>
<feature type="region of interest" description="Disordered" evidence="4">
    <location>
        <begin position="189"/>
        <end position="253"/>
    </location>
</feature>
<evidence type="ECO:0000256" key="4">
    <source>
        <dbReference type="SAM" id="MobiDB-lite"/>
    </source>
</evidence>
<keyword evidence="7" id="KW-1185">Reference proteome</keyword>
<dbReference type="InterPro" id="IPR031325">
    <property type="entry name" value="RHS_repeat"/>
</dbReference>
<dbReference type="Proteomes" id="UP000604241">
    <property type="component" value="Unassembled WGS sequence"/>
</dbReference>
<dbReference type="Pfam" id="PF05593">
    <property type="entry name" value="RHS_repeat"/>
    <property type="match status" value="1"/>
</dbReference>
<feature type="domain" description="Hint" evidence="5">
    <location>
        <begin position="2098"/>
        <end position="2196"/>
    </location>
</feature>
<dbReference type="Pfam" id="PF07591">
    <property type="entry name" value="PT-HINT"/>
    <property type="match status" value="1"/>
</dbReference>
<dbReference type="CDD" id="cd00081">
    <property type="entry name" value="Hint"/>
    <property type="match status" value="1"/>
</dbReference>
<feature type="region of interest" description="Disordered" evidence="4">
    <location>
        <begin position="1092"/>
        <end position="1131"/>
    </location>
</feature>
<dbReference type="InterPro" id="IPR006530">
    <property type="entry name" value="YD"/>
</dbReference>
<feature type="compositionally biased region" description="Low complexity" evidence="4">
    <location>
        <begin position="2039"/>
        <end position="2048"/>
    </location>
</feature>
<dbReference type="InterPro" id="IPR022385">
    <property type="entry name" value="Rhs_assc_core"/>
</dbReference>
<gene>
    <name evidence="6" type="ORF">H9657_05950</name>
</gene>
<dbReference type="EMBL" id="JACSQV010000004">
    <property type="protein sequence ID" value="MBD7917820.1"/>
    <property type="molecule type" value="Genomic_DNA"/>
</dbReference>
<dbReference type="PROSITE" id="PS50818">
    <property type="entry name" value="INTEIN_C_TER"/>
    <property type="match status" value="1"/>
</dbReference>
<dbReference type="RefSeq" id="WP_191781397.1">
    <property type="nucleotide sequence ID" value="NZ_JACSQV010000004.1"/>
</dbReference>
<reference evidence="6 7" key="1">
    <citation type="submission" date="2020-08" db="EMBL/GenBank/DDBJ databases">
        <title>A Genomic Blueprint of the Chicken Gut Microbiome.</title>
        <authorList>
            <person name="Gilroy R."/>
            <person name="Ravi A."/>
            <person name="Getino M."/>
            <person name="Pursley I."/>
            <person name="Horton D.L."/>
            <person name="Alikhan N.-F."/>
            <person name="Baker D."/>
            <person name="Gharbi K."/>
            <person name="Hall N."/>
            <person name="Watson M."/>
            <person name="Adriaenssens E.M."/>
            <person name="Foster-Nyarko E."/>
            <person name="Jarju S."/>
            <person name="Secka A."/>
            <person name="Antonio M."/>
            <person name="Oren A."/>
            <person name="Chaudhuri R."/>
            <person name="La Ragione R.M."/>
            <person name="Hildebrand F."/>
            <person name="Pallen M.J."/>
        </authorList>
    </citation>
    <scope>NUCLEOTIDE SEQUENCE [LARGE SCALE GENOMIC DNA]</scope>
    <source>
        <strain evidence="6 7">Sa3CUA2</strain>
    </source>
</reference>
<evidence type="ECO:0000256" key="1">
    <source>
        <dbReference type="ARBA" id="ARBA00004613"/>
    </source>
</evidence>
<feature type="compositionally biased region" description="Polar residues" evidence="4">
    <location>
        <begin position="1718"/>
        <end position="1729"/>
    </location>
</feature>
<evidence type="ECO:0000313" key="6">
    <source>
        <dbReference type="EMBL" id="MBD7917820.1"/>
    </source>
</evidence>
<dbReference type="NCBIfam" id="TIGR01443">
    <property type="entry name" value="intein_Cterm"/>
    <property type="match status" value="1"/>
</dbReference>
<dbReference type="NCBIfam" id="TIGR01643">
    <property type="entry name" value="YD_repeat_2x"/>
    <property type="match status" value="2"/>
</dbReference>
<keyword evidence="3" id="KW-0843">Virulence</keyword>
<comment type="caution">
    <text evidence="6">The sequence shown here is derived from an EMBL/GenBank/DDBJ whole genome shotgun (WGS) entry which is preliminary data.</text>
</comment>
<keyword evidence="2" id="KW-0964">Secreted</keyword>
<feature type="region of interest" description="Disordered" evidence="4">
    <location>
        <begin position="1710"/>
        <end position="1729"/>
    </location>
</feature>
<feature type="compositionally biased region" description="Polar residues" evidence="4">
    <location>
        <begin position="2049"/>
        <end position="2064"/>
    </location>
</feature>
<dbReference type="PANTHER" id="PTHR32305">
    <property type="match status" value="1"/>
</dbReference>
<protein>
    <recommendedName>
        <fullName evidence="5">Hint domain-containing protein</fullName>
    </recommendedName>
</protein>
<dbReference type="PANTHER" id="PTHR32305:SF17">
    <property type="entry name" value="TRNA NUCLEASE WAPA"/>
    <property type="match status" value="1"/>
</dbReference>
<dbReference type="InterPro" id="IPR003587">
    <property type="entry name" value="Hint_dom_N"/>
</dbReference>
<name>A0ABR8QBM4_9CELL</name>